<evidence type="ECO:0000313" key="2">
    <source>
        <dbReference type="Proteomes" id="UP000644610"/>
    </source>
</evidence>
<organism evidence="1 2">
    <name type="scientific">Planotetraspora silvatica</name>
    <dbReference type="NCBI Taxonomy" id="234614"/>
    <lineage>
        <taxon>Bacteria</taxon>
        <taxon>Bacillati</taxon>
        <taxon>Actinomycetota</taxon>
        <taxon>Actinomycetes</taxon>
        <taxon>Streptosporangiales</taxon>
        <taxon>Streptosporangiaceae</taxon>
        <taxon>Planotetraspora</taxon>
    </lineage>
</organism>
<evidence type="ECO:0000313" key="1">
    <source>
        <dbReference type="EMBL" id="GII50676.1"/>
    </source>
</evidence>
<reference evidence="1" key="1">
    <citation type="submission" date="2021-01" db="EMBL/GenBank/DDBJ databases">
        <title>Whole genome shotgun sequence of Planotetraspora silvatica NBRC 100141.</title>
        <authorList>
            <person name="Komaki H."/>
            <person name="Tamura T."/>
        </authorList>
    </citation>
    <scope>NUCLEOTIDE SEQUENCE</scope>
    <source>
        <strain evidence="1">NBRC 100141</strain>
    </source>
</reference>
<accession>A0A8J3XSM9</accession>
<dbReference type="Proteomes" id="UP000644610">
    <property type="component" value="Unassembled WGS sequence"/>
</dbReference>
<keyword evidence="2" id="KW-1185">Reference proteome</keyword>
<dbReference type="EMBL" id="BOOQ01000054">
    <property type="protein sequence ID" value="GII50676.1"/>
    <property type="molecule type" value="Genomic_DNA"/>
</dbReference>
<name>A0A8J3XSM9_9ACTN</name>
<proteinExistence type="predicted"/>
<sequence length="51" mass="5437">MAANMVGLAYIAAAQDRRADALATLDEAHSIAHSHGAHAIVRQIEQARTEI</sequence>
<dbReference type="AlphaFoldDB" id="A0A8J3XSM9"/>
<dbReference type="RefSeq" id="WP_203980159.1">
    <property type="nucleotide sequence ID" value="NZ_BAAAKY010000017.1"/>
</dbReference>
<protein>
    <submittedName>
        <fullName evidence="1">Uncharacterized protein</fullName>
    </submittedName>
</protein>
<comment type="caution">
    <text evidence="1">The sequence shown here is derived from an EMBL/GenBank/DDBJ whole genome shotgun (WGS) entry which is preliminary data.</text>
</comment>
<gene>
    <name evidence="1" type="ORF">Psi02_71000</name>
</gene>